<gene>
    <name evidence="1" type="primary">20</name>
    <name evidence="1" type="ORF">SEA_FOOTLOOSE_20</name>
</gene>
<protein>
    <submittedName>
        <fullName evidence="1">Minor tail protein</fullName>
    </submittedName>
</protein>
<keyword evidence="2" id="KW-1185">Reference proteome</keyword>
<name>A0A8F3E9F4_9CAUD</name>
<proteinExistence type="predicted"/>
<dbReference type="KEGG" id="vg:80019008"/>
<organism evidence="1 2">
    <name type="scientific">Microbacterium phage Footloose</name>
    <dbReference type="NCBI Taxonomy" id="2836048"/>
    <lineage>
        <taxon>Viruses</taxon>
        <taxon>Duplodnaviria</taxon>
        <taxon>Heunggongvirae</taxon>
        <taxon>Uroviricota</taxon>
        <taxon>Caudoviricetes</taxon>
        <taxon>Footloosevirus</taxon>
        <taxon>Footloosevirus footloose</taxon>
    </lineage>
</organism>
<dbReference type="Proteomes" id="UP000693692">
    <property type="component" value="Segment"/>
</dbReference>
<evidence type="ECO:0000313" key="2">
    <source>
        <dbReference type="Proteomes" id="UP000693692"/>
    </source>
</evidence>
<dbReference type="RefSeq" id="YP_010754417.1">
    <property type="nucleotide sequence ID" value="NC_073460.1"/>
</dbReference>
<evidence type="ECO:0000313" key="1">
    <source>
        <dbReference type="EMBL" id="QWY84602.1"/>
    </source>
</evidence>
<dbReference type="EMBL" id="MZ150789">
    <property type="protein sequence ID" value="QWY84602.1"/>
    <property type="molecule type" value="Genomic_DNA"/>
</dbReference>
<accession>A0A8F3E9F4</accession>
<sequence length="370" mass="39581">MRQHSAQLAEVLSGSFERELSVDVFNGSDRALQGVRFESWQLDADLGRGICAQGSGTVVHASVDGSSVVPVGTDGVLSPFRARVEPVMTIRAGGFEESVSLGTFRVSSIPFASDSMATRDGRELVTASRVGVKFDSLEADVERWGFQSPEESKAGASAFAEMRRLTGMPVEETVPDVTLPTLKVWEAKQGSRLEAVLELGRVLGGAAVVNSRGAWEIIPDAIGEPVASLRLGAEGTVIDVADEIDTDTVYNEVVGTFEDAAGKPILAIVRVTTGPLSVDGPYGVHTRYYSNDLVKTQGQANAAVQSLLDQSVGSQQYDVQIQCHVNPLVEIGDVVELEGWKRPLVGQVRKISLSNSPLMSVTLRVARRLT</sequence>
<dbReference type="GeneID" id="80019008"/>
<reference evidence="1" key="1">
    <citation type="submission" date="2021-05" db="EMBL/GenBank/DDBJ databases">
        <authorList>
            <person name="Brink J."/>
            <person name="Busse A.L."/>
            <person name="Crowley H.J."/>
            <person name="Hall C.J."/>
            <person name="Hetherington P."/>
            <person name="Hovde T.M."/>
            <person name="Johnson J.A."/>
            <person name="Karch K.E."/>
            <person name="Krueger C.J."/>
            <person name="Lundberg T.J."/>
            <person name="Madla Sanchez I."/>
            <person name="Mathiesen C."/>
            <person name="Moore L.J."/>
            <person name="Nordberg R.J."/>
            <person name="Petersen I.M."/>
            <person name="Piton K.L."/>
            <person name="Rozycki S.T."/>
            <person name="Rutten E."/>
            <person name="Samuelson I.O."/>
            <person name="Sarkilahti S.K."/>
            <person name="Schubert K.A."/>
            <person name="Stamness T.F."/>
            <person name="Tinman A.J."/>
            <person name="Tutterrow P.B."/>
            <person name="Wanzek N.C."/>
            <person name="Wheeler C.D."/>
            <person name="Spring A.M."/>
            <person name="Klyczek K."/>
            <person name="Garlena R.A."/>
            <person name="Russell D.A."/>
            <person name="Pope W.H."/>
            <person name="Jacobs-Sera D."/>
            <person name="Hatfull G.F."/>
        </authorList>
    </citation>
    <scope>NUCLEOTIDE SEQUENCE</scope>
</reference>